<feature type="transmembrane region" description="Helical" evidence="7">
    <location>
        <begin position="149"/>
        <end position="171"/>
    </location>
</feature>
<evidence type="ECO:0000256" key="5">
    <source>
        <dbReference type="ARBA" id="ARBA00038359"/>
    </source>
</evidence>
<feature type="domain" description="Rhodopsin" evidence="8">
    <location>
        <begin position="53"/>
        <end position="289"/>
    </location>
</feature>
<dbReference type="GO" id="GO:0016020">
    <property type="term" value="C:membrane"/>
    <property type="evidence" value="ECO:0007669"/>
    <property type="project" value="UniProtKB-SubCell"/>
</dbReference>
<evidence type="ECO:0000256" key="7">
    <source>
        <dbReference type="SAM" id="Phobius"/>
    </source>
</evidence>
<dbReference type="PANTHER" id="PTHR33048">
    <property type="entry name" value="PTH11-LIKE INTEGRAL MEMBRANE PROTEIN (AFU_ORTHOLOGUE AFUA_5G11245)"/>
    <property type="match status" value="1"/>
</dbReference>
<reference evidence="9 10" key="1">
    <citation type="journal article" date="2021" name="BMC Genomics">
        <title>Telomere-to-telomere genome assembly of asparaginase-producing Trichoderma simmonsii.</title>
        <authorList>
            <person name="Chung D."/>
            <person name="Kwon Y.M."/>
            <person name="Yang Y."/>
        </authorList>
    </citation>
    <scope>NUCLEOTIDE SEQUENCE [LARGE SCALE GENOMIC DNA]</scope>
    <source>
        <strain evidence="9 10">GH-Sj1</strain>
    </source>
</reference>
<keyword evidence="10" id="KW-1185">Reference proteome</keyword>
<sequence length="414" mass="45670">MAVPQGDIDFSKLPLSPNPDGGPPNFVGGQSLETVNLSIGAVIISLSIIFVTVRIYASCKNVGRLFLDDCFCLGSEIAVLVYWGLLTANFGRGLGKHAWDLPVSVITPWVLKRHVVSQFFGAAGNWLAKASILAFFLRIFGSLRWVRNACFVLLILLSMGSITHAGLFAVLCVPHGNDVWDSKLMARCATGAPVTVAVGVCILVIDIAIFVLPFPIIANLKMDKKKKHGLIIVFLIGFAIIVTSSVGLAYRIVVFRSSTDPTWNGANVSITAYIDTFGTIIVSCTPGIYAWWLKIFSQSRLYSSIRSMSLLRSRHSSSRSKGYITNDGKETPRNSEQEHDQYKLPKVSTSSSQQQLHEWPRGDDRHVIPVSTVITQTISDRRESYDNSRRMQGYVHSWEPVDIRANRTSDGGYV</sequence>
<dbReference type="PANTHER" id="PTHR33048:SF146">
    <property type="entry name" value="INTEGRAL MEMBRANE PROTEIN"/>
    <property type="match status" value="1"/>
</dbReference>
<feature type="compositionally biased region" description="Basic and acidic residues" evidence="6">
    <location>
        <begin position="327"/>
        <end position="343"/>
    </location>
</feature>
<evidence type="ECO:0000259" key="8">
    <source>
        <dbReference type="Pfam" id="PF20684"/>
    </source>
</evidence>
<organism evidence="9 10">
    <name type="scientific">Trichoderma simmonsii</name>
    <dbReference type="NCBI Taxonomy" id="1491479"/>
    <lineage>
        <taxon>Eukaryota</taxon>
        <taxon>Fungi</taxon>
        <taxon>Dikarya</taxon>
        <taxon>Ascomycota</taxon>
        <taxon>Pezizomycotina</taxon>
        <taxon>Sordariomycetes</taxon>
        <taxon>Hypocreomycetidae</taxon>
        <taxon>Hypocreales</taxon>
        <taxon>Hypocreaceae</taxon>
        <taxon>Trichoderma</taxon>
    </lineage>
</organism>
<keyword evidence="2 7" id="KW-0812">Transmembrane</keyword>
<comment type="subcellular location">
    <subcellularLocation>
        <location evidence="1">Membrane</location>
        <topology evidence="1">Multi-pass membrane protein</topology>
    </subcellularLocation>
</comment>
<feature type="transmembrane region" description="Helical" evidence="7">
    <location>
        <begin position="230"/>
        <end position="250"/>
    </location>
</feature>
<feature type="transmembrane region" description="Helical" evidence="7">
    <location>
        <begin position="191"/>
        <end position="218"/>
    </location>
</feature>
<keyword evidence="3 7" id="KW-1133">Transmembrane helix</keyword>
<comment type="similarity">
    <text evidence="5">Belongs to the SAT4 family.</text>
</comment>
<dbReference type="Proteomes" id="UP000826661">
    <property type="component" value="Chromosome II"/>
</dbReference>
<evidence type="ECO:0000256" key="6">
    <source>
        <dbReference type="SAM" id="MobiDB-lite"/>
    </source>
</evidence>
<feature type="transmembrane region" description="Helical" evidence="7">
    <location>
        <begin position="119"/>
        <end position="137"/>
    </location>
</feature>
<evidence type="ECO:0000313" key="10">
    <source>
        <dbReference type="Proteomes" id="UP000826661"/>
    </source>
</evidence>
<gene>
    <name evidence="9" type="ORF">H0G86_004054</name>
</gene>
<evidence type="ECO:0000256" key="2">
    <source>
        <dbReference type="ARBA" id="ARBA00022692"/>
    </source>
</evidence>
<evidence type="ECO:0000313" key="9">
    <source>
        <dbReference type="EMBL" id="QYS96817.1"/>
    </source>
</evidence>
<evidence type="ECO:0000256" key="3">
    <source>
        <dbReference type="ARBA" id="ARBA00022989"/>
    </source>
</evidence>
<dbReference type="AlphaFoldDB" id="A0A8G0L6U3"/>
<dbReference type="InterPro" id="IPR052337">
    <property type="entry name" value="SAT4-like"/>
</dbReference>
<dbReference type="InterPro" id="IPR049326">
    <property type="entry name" value="Rhodopsin_dom_fungi"/>
</dbReference>
<feature type="transmembrane region" description="Helical" evidence="7">
    <location>
        <begin position="65"/>
        <end position="85"/>
    </location>
</feature>
<feature type="transmembrane region" description="Helical" evidence="7">
    <location>
        <begin position="35"/>
        <end position="53"/>
    </location>
</feature>
<proteinExistence type="inferred from homology"/>
<feature type="transmembrane region" description="Helical" evidence="7">
    <location>
        <begin position="270"/>
        <end position="292"/>
    </location>
</feature>
<evidence type="ECO:0000256" key="4">
    <source>
        <dbReference type="ARBA" id="ARBA00023136"/>
    </source>
</evidence>
<dbReference type="Pfam" id="PF20684">
    <property type="entry name" value="Fung_rhodopsin"/>
    <property type="match status" value="1"/>
</dbReference>
<protein>
    <recommendedName>
        <fullName evidence="8">Rhodopsin domain-containing protein</fullName>
    </recommendedName>
</protein>
<feature type="region of interest" description="Disordered" evidence="6">
    <location>
        <begin position="318"/>
        <end position="354"/>
    </location>
</feature>
<dbReference type="EMBL" id="CP075865">
    <property type="protein sequence ID" value="QYS96817.1"/>
    <property type="molecule type" value="Genomic_DNA"/>
</dbReference>
<keyword evidence="4 7" id="KW-0472">Membrane</keyword>
<accession>A0A8G0L6U3</accession>
<name>A0A8G0L6U3_9HYPO</name>
<evidence type="ECO:0000256" key="1">
    <source>
        <dbReference type="ARBA" id="ARBA00004141"/>
    </source>
</evidence>